<feature type="region of interest" description="Disordered" evidence="2">
    <location>
        <begin position="582"/>
        <end position="602"/>
    </location>
</feature>
<dbReference type="Gene3D" id="2.180.10.10">
    <property type="entry name" value="RHS repeat-associated core"/>
    <property type="match status" value="15"/>
</dbReference>
<feature type="domain" description="LysM" evidence="4">
    <location>
        <begin position="4512"/>
        <end position="4559"/>
    </location>
</feature>
<sequence>MLQGSLSQLGQGTGGSADLGLGRNRQYVNVANGNLVLQGQDAGLDFDGLSIANLRTYNSLGTKPDQGWLWGFSRNIRPGAPGSTVEREADDGSVVTYVYDRARGLYVSEDANGPQDTLLRLNGRNAGWLWTDGATHREETYDGSGKLVSIFDPRTSARYMLSYDHGHLSSITADDGDVLSFQYGKHGLLTQVDMTEVPPGATAAVTRTVVRYAYDDADRLVQVSTALASDSQATDALFTTRYTYEGDSLRIRSVTQSDGVVAQYSYTELNSGEFVVSSVTTGTGDAARTVHFAYDGGGAQHSTQVSDASGQTWTYVSDARGDLLSLSEPAIDGQRPVTQYTYDAAGNVLQATDALGHTTTYTYDAYGNRIGERDASGNTITRTFDDNHYLLTQTYYRATASTGTPDAATADTTRYVYDDTGRLRFTIDATGAVTERVYNGDGLLQTVRHYLGATFDIGHLRDDESPSLRSMTTWSARQDMANTTRSDFAYDARGLLAMQTDWAAVDANGIGVQDAATAVTHFVYDAQGLLRQQAIVRGSQSADLTSYAYDGMGRLIGRTSATGAQTTWSYAADGSVTSITVDASSASQPGTTRVRTEQRNSSGEVVAVTVSDTAGDATHVTDNIYDAAGRLRAVRAPDGGISYTFYDADGRVSARVDATGAVTEYQRDADGRVVGTVMYANRVDTRAWLVDGDVVPQDVDAIRPAASAEDRATATTYDATGRIATNTDAVGTVTHYAYDGESHLVRTTVIGGDGGESRVTRYFYDADGRRIATLDAAGDLSEVVYDEAGRRVRDVAYATVTDVALRADGTLAQLRPAASAGDQVTRHYYDGRGEEVASLDAAGYVTRYDYDEATHQRTTTRYAQAISTGSDPSLQDVLDAVAGQDTQVSTCQYDADGRKIAETNAEGTTTTYTYDGFGRLVRTEQAVGTQDSRVTKETYDVFGNRISETDGNGKVTYYTYDAEGRPLSVTDPLGQTTWTVYDADGRVRYRIRGMADASGTLNAQGEVVEYRYDAFGDVTQTLAYAHRLALPSGFAPTEAGMEQGAATLTDATHDGHDVYRYDTDGRLIEHVDGDGYVTRYGYDAFGDRTSETVPQDATHTSTNRYTFDALGRRISSVEDVAGVHRVTSATYDALGHLSSTTDGRGVVTHYRYDGLDRETSRALTVDGTARVVRTQYDAYGRVLVHTDALGQSTHYAYDEANRTVTVTSPEGVTLSTQHNREGQTIAVTDAAGHATKYRYDADGRLVQTERADGSVEQASYDADGHRIRTVDGDGRSVVYTYDAAGRVLSRTTDPDGLALTTRYVYDGRGQKLSVTAPDGMVTTYDHDADGNVMTQVEDAGDASHRNLTTTYTWDAQGRQLSVTRGSGTAQASTTSYTYDALGRETRQVVAAGTLDLTTDYAYDAEGHLVRVTDPAGAKTYYAYDEAGERTYTLAPTGAPGSGKGTLTRTTYDADGRVTSVTGFAASVDATGADALISASPSDARTYMAGLAAQAADPQSDHVAYRVYDHDGHLRFTLDGAGAVVETRYNALGERSATLSYAGFHAVPANLAAAIQSGDADDAAISTWLAGQGVTDTHAGTTRYYYDALDRVRFRVVLDQVGDTVQGVISETRYDATGQVIATVQHGTTLSLAGIDAATTDSLAAQTADDGAARTTRYLYDQAGRQRAVIGADGATTFRFYDAAGRVTATVDADGAVVAFDYDSAGRMVSRTAFVTQVSTQGWVDGDAVVPADCPLPSAHPAGTPGSAVATGGHDRTTRYTYDALGRLTQKREIVDSVRGLDASGSAAKLMWDERVTIYRYDAASRQVAETVASALTGTSRTTSWLYDADGRRVAQLDASGYLTETVYDSAGRVQRTVAYAQAVALPDGADPTTFPLAQLRPQTHAADRTTRYYYDGLGQRIGMLDAEGYLTAYAYDGDGREVSQTRYANELTGHETEDFAALQALAAKGAARQTQRNYDAQGRLVETVNAEGTHTKYAYDANGWLLSTDEAAGTSDSRVTQQRFDAFGEVVASTDSNQHTTRYTYDAAGRRTSMTDALGNRTWFVYDLRGQLAFTVRGMADDSGRANAWGEITQVDLDAFGQTTRSVTYARRLALDADPAFDVADLSAQVATLAQPYAASGSDSSYDVAATYAYDSVGDLIAKTDGKGQITAYAYDIFGEKTSQASLLDADGQRVSVENYAYDADGRVTETRRGVVAGSALDPALVLQQSGKLSVPLQVIRSEFDAFGEVSARTDARGSRTIYAYDHLGHRVAQALSVQGSERTQSSTYDAFGRVVTRADALGRVTRLAYDDAQRSLTVTTPEGVVTITQHNREGQTIAVTDANGQTTRYRYDGAGQRVEIDDANGAREIRAYDATGHLHETVDADGRVIRYDYDAAGRVLTQTVDPDGAALVTQYTYDAAGHRLSMTDPSQVVTDYTYDGNGNLLTQVEDAGDDTHLNLLTRYNWDAQGHKLSVTYGTGSDAQTNTYAYDGLGRLVSETDGAGHQRTYDYDANGNLIHQVDANGKATYFVYNEAGEKIFTIQELDGGLSACAVSQQFYDADGRQVGTHDYARTVDLSSALQSSATVGGFFAESEVAAATAAVQDSADQQSFRVYDGDGRLRFVVQSGGRVTETRYNTLGQVAQTLAYAAPVQIDAALAGALQSGTANVATIQSALSAVGDSATTARQTFTYYDAAGRIRFQVQPTQAEGVAGGAVTEMRYDAAGHVIATLHYGSLLAPADYGEGATTASIADAVAGRDAHRVRSVYDAAGRLVYTIDAAGLVQEQCYDAAGRTTLTRTYVHAVDVSDTPSQDEVAAALSAANPQAGDVRVTGQTYDAAGRVVATYDGLPAPATRIRYNNAGQKIASTDRDGHTTTYAYNAQGLVSDETGPEIDVATYNSEGAYNGTVKDRVHTHFEYDNEGRLLSRTQQQRDGNMRVSYTYDARGNQIATFVEGDRNAAGSSFAAGTRVTYNALDQAVVSRDVRGHYSYKVYDAAGRVAYDVGADGYVTHYVYDAYGDQVQVTRYAQGLNFGKLTASGWKAGDAITDALIQKGLVASSGQDRTLTTTYDQRGNKLSVMQANVSYVHADGSTGTGHPTTRYTYDAYGHLSSESVLIEGAEGRSPAVWATTFHYYDADGRKTETVDPMGYVTTWTYDGFGNIASMTEWARPVSTDKLSAGGTPPATPDAGDLSTGFDRITRYTWDQAGRKVTESSRRYAADAEGTQTLQWATTHYTYDGEGRIIAVDTDGKRVTTDYDAMGRVVRVTGPGERVLRNDWHALLQAHPDWDLSSSGLYVQTSETVSYVYDSFGERVVETHGSTGSSLAQRTYTRYDGGGRAIASVSTPDGTADWSSSYVKRMRYDNAGNQIEVDTYLTGLDGNTVKVTTTSNYDADNRLVDSATHRAGQSAPDKASVMRYNAFGEQTGSGVLSADEQIAVYDAAGRRIRATDPTTGVVHSYGYDLAGRMVLDTHALAADVGGSVSTRHVLDRDGRVTGVEAPSGQAASGEGGSMLAAEYDRWGNVLSSTDFNGNTTLYRYNDRSQVVQETGAAVAVTGENGQTHTTTTTKSTVYDIDGNVVASTDENGHTTHITRDALGRAVKTVDGANATQYTAFDGLGREVADEDGNGHITFKNLDALGRTVQQGDFVVDGSGRHAVWQQAYVLDENGDRLVAYDGIGSSLLQKGQTEEAADHANYYGYDSQGRILWSQDPAQHAATADSSGSSQSSSTWTARPYNPGFEEGDVGWVKGDGWSMVNSSHYSGSWSARLDNFGASNAVSPGSTLINQDRVPVRPGQAIHASAMVQQGASDVGHTGAAVRIMWYAADGSRLGYSTGNYIVDGRHGEWHSSSLDATAPSGAAYAAVAVNGWNISLDPLWVDDISWNYVPQIDVKDGPDIRVPAGATNIRTTYAYDAYGHKVHETNADGDSQSWTYDAYGRLTAHTDLSGAKYHYEYDAASGQLVHTDDNWSASAQGQADPPYVMDTAADSATRTYYANGQLATLRYADGSHDAYFYDANGNMVRKESYAVDGNGKPVRAVTEMTYDSHNRLTHVTETRTDGGTREASASTQLQENLVPIDGDGGGGYGGTGGSGGSTNDPVPDSWAVVTSTMNLTYRYDAVGNRRAVIASESSGSGSGVTTQLVPIDWGGGDYSGGGTGTGGSGDGGTGGSTATAHSEAWYTYDGDNRVLVSAGKLVNGSILISSGAASYGLNYDAAGHAVARTTKNADGHTLVQRSHFNLRGELVQADYTVDLDTGGNYRGFEEQRQYDANGRVIASEHFYAMGTRLNPRLPYRKYTPDDFEDFGDDLGDTLVGGELSSATIDHYDPAGHLIEEQNFGHASQWTGAGGQSNVPTDLPGANALDWGGMTLQNRVVYRGPEGQAGYDAMGHVLNYQYRDAAGRVDAYTVSYVKKDAYLEKATAGVNITGTANVRPTTDQSVYNDRGERVAIAQQVQYQDGAVKDVVRVFAYDGAGQIITRRDGTADGSAIDSGDDGSHAQQHYVYANGQQVASFDEGATLNVLDQVTAFSNTDRGTGGYVVQAGDSLKSIAQSIYGNASLWYVIADANALGGDDDLALGQTLQIPEVTTHSNDATTFKPYNPSEIQGSTTPSLPTIAPPPPPPSHHCNAVAAIVVIAIVVVATIVTAGAAAVAMGATEGVFAAGGAALAGSVAGITAGEAIAAAAIGGFVGNIAGQLAGDALGTHHGFSFGEALVGGLTTAAGAGIGEAISGSGSATSALAKANGALRPAGAALLGASSYASNATASKLLHQPTHFSWAGLVASGVAAGLTNASGVNRLGGTDNATTTSASSSMAGTVTTQSSGTFESNIASGFLSGAIDREASIALGDGRVPSWEQIGEDAFGNALGNAAVHKLTQVSEERRLKEQRKIAAAMSYYGNKQDSLAPYRSLNIYGATDPLASYNPSDYPMLASTDTTSTYAGVNGAGPEPANPSAVPRVSGASNTNTSNSNYENEYDLLSPDRYDWQTPLPVYASLNNLPGEAASIVQPPFLPVPVTNMSAVTVSASVSAADTLSAYGGTPGESYNNDWFSGLNGLASGMKFVLSSLKKSGASNVVIDNIKNSFSVTAYNQASRHAKQYMSAEASRSDLSYREKAIEASGYAGRMQAQFSQAGIPYSNSGFEHLLNATNQAYASAGFVYPGDENNFLVSSSPESAGKVIAGMIPGGSNLLYANPYSFGGQKVSGPDGEFAAPDNPSLVLVGAVTINRSVWNSAFKSYVDMSWDGVSKNPVPGLAPEDYEGGGEFPEGMQSRSEMLGKYNGRVQAVVAGINYFAKVYQGTTAGRVQVFYNSTVKQYQVVVQKYHFTPVGWTYQTVSQQNDLFKMVQQGIHR</sequence>
<dbReference type="PANTHER" id="PTHR32305:SF15">
    <property type="entry name" value="PROTEIN RHSA-RELATED"/>
    <property type="match status" value="1"/>
</dbReference>
<evidence type="ECO:0000259" key="4">
    <source>
        <dbReference type="PROSITE" id="PS51782"/>
    </source>
</evidence>
<dbReference type="Pfam" id="PF05593">
    <property type="entry name" value="RHS_repeat"/>
    <property type="match status" value="17"/>
</dbReference>
<dbReference type="Proteomes" id="UP000541636">
    <property type="component" value="Unassembled WGS sequence"/>
</dbReference>
<feature type="region of interest" description="Disordered" evidence="2">
    <location>
        <begin position="4052"/>
        <end position="4077"/>
    </location>
</feature>
<reference evidence="5 6" key="1">
    <citation type="journal article" date="2017" name="Int. J. Syst. Evol. Microbiol.">
        <title>Oleiagrimonas citrea sp. nov., a marine bacterium isolated from tidal flat sediment and emended description of the genus Oleiagrimonas Fang et al. 2015 and Oleiagrimonas soli.</title>
        <authorList>
            <person name="Yang S.H."/>
            <person name="Seo H.S."/>
            <person name="Seong C.N."/>
            <person name="Kwon K.K."/>
        </authorList>
    </citation>
    <scope>NUCLEOTIDE SEQUENCE [LARGE SCALE GENOMIC DNA]</scope>
    <source>
        <strain evidence="5 6">MEBiC09124</strain>
    </source>
</reference>
<dbReference type="InterPro" id="IPR056823">
    <property type="entry name" value="TEN-like_YD-shell"/>
</dbReference>
<feature type="transmembrane region" description="Helical" evidence="3">
    <location>
        <begin position="4635"/>
        <end position="4661"/>
    </location>
</feature>
<dbReference type="SMART" id="SM00257">
    <property type="entry name" value="LysM"/>
    <property type="match status" value="1"/>
</dbReference>
<feature type="transmembrane region" description="Helical" evidence="3">
    <location>
        <begin position="4604"/>
        <end position="4628"/>
    </location>
</feature>
<protein>
    <submittedName>
        <fullName evidence="5">LysM peptidoglycan-binding domain-containing protein</fullName>
    </submittedName>
</protein>
<keyword evidence="1" id="KW-0677">Repeat</keyword>
<dbReference type="EMBL" id="JAAZQD010000005">
    <property type="protein sequence ID" value="NKZ39876.1"/>
    <property type="molecule type" value="Genomic_DNA"/>
</dbReference>
<dbReference type="SUPFAM" id="SSF69304">
    <property type="entry name" value="Tricorn protease N-terminal domain"/>
    <property type="match status" value="5"/>
</dbReference>
<feature type="compositionally biased region" description="Low complexity" evidence="2">
    <location>
        <begin position="4937"/>
        <end position="4947"/>
    </location>
</feature>
<feature type="compositionally biased region" description="Gly residues" evidence="2">
    <location>
        <begin position="4127"/>
        <end position="4146"/>
    </location>
</feature>
<keyword evidence="3" id="KW-0812">Transmembrane</keyword>
<evidence type="ECO:0000313" key="5">
    <source>
        <dbReference type="EMBL" id="NKZ39876.1"/>
    </source>
</evidence>
<dbReference type="Pfam" id="PF25023">
    <property type="entry name" value="TEN_YD-shell"/>
    <property type="match status" value="1"/>
</dbReference>
<dbReference type="PANTHER" id="PTHR32305">
    <property type="match status" value="1"/>
</dbReference>
<gene>
    <name evidence="5" type="ORF">HF690_13045</name>
</gene>
<dbReference type="InterPro" id="IPR006530">
    <property type="entry name" value="YD"/>
</dbReference>
<evidence type="ECO:0000256" key="3">
    <source>
        <dbReference type="SAM" id="Phobius"/>
    </source>
</evidence>
<dbReference type="Gene3D" id="3.10.350.10">
    <property type="entry name" value="LysM domain"/>
    <property type="match status" value="1"/>
</dbReference>
<dbReference type="InterPro" id="IPR050708">
    <property type="entry name" value="T6SS_VgrG/RHS"/>
</dbReference>
<dbReference type="CDD" id="cd00118">
    <property type="entry name" value="LysM"/>
    <property type="match status" value="1"/>
</dbReference>
<proteinExistence type="predicted"/>
<dbReference type="NCBIfam" id="TIGR01643">
    <property type="entry name" value="YD_repeat_2x"/>
    <property type="match status" value="22"/>
</dbReference>
<dbReference type="PROSITE" id="PS51782">
    <property type="entry name" value="LYSM"/>
    <property type="match status" value="1"/>
</dbReference>
<dbReference type="InterPro" id="IPR031325">
    <property type="entry name" value="RHS_repeat"/>
</dbReference>
<keyword evidence="3" id="KW-1133">Transmembrane helix</keyword>
<dbReference type="InterPro" id="IPR018392">
    <property type="entry name" value="LysM"/>
</dbReference>
<feature type="region of interest" description="Disordered" evidence="2">
    <location>
        <begin position="4127"/>
        <end position="4148"/>
    </location>
</feature>
<dbReference type="Pfam" id="PF01476">
    <property type="entry name" value="LysM"/>
    <property type="match status" value="1"/>
</dbReference>
<organism evidence="5 6">
    <name type="scientific">Oleiagrimonas citrea</name>
    <dbReference type="NCBI Taxonomy" id="1665687"/>
    <lineage>
        <taxon>Bacteria</taxon>
        <taxon>Pseudomonadati</taxon>
        <taxon>Pseudomonadota</taxon>
        <taxon>Gammaproteobacteria</taxon>
        <taxon>Lysobacterales</taxon>
        <taxon>Rhodanobacteraceae</taxon>
        <taxon>Oleiagrimonas</taxon>
    </lineage>
</organism>
<feature type="region of interest" description="Disordered" evidence="2">
    <location>
        <begin position="3690"/>
        <end position="3715"/>
    </location>
</feature>
<dbReference type="InterPro" id="IPR036779">
    <property type="entry name" value="LysM_dom_sf"/>
</dbReference>
<evidence type="ECO:0000256" key="1">
    <source>
        <dbReference type="ARBA" id="ARBA00022737"/>
    </source>
</evidence>
<keyword evidence="3" id="KW-0472">Membrane</keyword>
<name>A0A846ZPA9_9GAMM</name>
<dbReference type="RefSeq" id="WP_168609751.1">
    <property type="nucleotide sequence ID" value="NZ_JAAZQD010000005.1"/>
</dbReference>
<accession>A0A846ZPA9</accession>
<evidence type="ECO:0000313" key="6">
    <source>
        <dbReference type="Proteomes" id="UP000541636"/>
    </source>
</evidence>
<evidence type="ECO:0000256" key="2">
    <source>
        <dbReference type="SAM" id="MobiDB-lite"/>
    </source>
</evidence>
<feature type="region of interest" description="Disordered" evidence="2">
    <location>
        <begin position="4922"/>
        <end position="4947"/>
    </location>
</feature>
<comment type="caution">
    <text evidence="5">The sequence shown here is derived from an EMBL/GenBank/DDBJ whole genome shotgun (WGS) entry which is preliminary data.</text>
</comment>
<keyword evidence="6" id="KW-1185">Reference proteome</keyword>
<feature type="compositionally biased region" description="Gly residues" evidence="2">
    <location>
        <begin position="4057"/>
        <end position="4071"/>
    </location>
</feature>